<proteinExistence type="predicted"/>
<gene>
    <name evidence="1" type="ORF">ACIKP9_04365</name>
</gene>
<dbReference type="Proteomes" id="UP001617669">
    <property type="component" value="Unassembled WGS sequence"/>
</dbReference>
<keyword evidence="2" id="KW-1185">Reference proteome</keyword>
<dbReference type="RefSeq" id="WP_400879773.1">
    <property type="nucleotide sequence ID" value="NZ_JBIWXY010000001.1"/>
</dbReference>
<evidence type="ECO:0000313" key="1">
    <source>
        <dbReference type="EMBL" id="MFJ5445454.1"/>
    </source>
</evidence>
<evidence type="ECO:0000313" key="2">
    <source>
        <dbReference type="Proteomes" id="UP001617669"/>
    </source>
</evidence>
<reference evidence="1 2" key="1">
    <citation type="submission" date="2024-11" db="EMBL/GenBank/DDBJ databases">
        <authorList>
            <person name="Kaparullina E.N."/>
            <person name="Delegan Y.A."/>
            <person name="Doronina N.V."/>
        </authorList>
    </citation>
    <scope>NUCLEOTIDE SEQUENCE [LARGE SCALE GENOMIC DNA]</scope>
    <source>
        <strain evidence="1 2">7sh_L</strain>
    </source>
</reference>
<organism evidence="1 2">
    <name type="scientific">Methylobacillus methanolivorans</name>
    <dbReference type="NCBI Taxonomy" id="1848927"/>
    <lineage>
        <taxon>Bacteria</taxon>
        <taxon>Pseudomonadati</taxon>
        <taxon>Pseudomonadota</taxon>
        <taxon>Betaproteobacteria</taxon>
        <taxon>Nitrosomonadales</taxon>
        <taxon>Methylophilaceae</taxon>
        <taxon>Methylobacillus</taxon>
    </lineage>
</organism>
<comment type="caution">
    <text evidence="1">The sequence shown here is derived from an EMBL/GenBank/DDBJ whole genome shotgun (WGS) entry which is preliminary data.</text>
</comment>
<protein>
    <submittedName>
        <fullName evidence="1">Uncharacterized protein</fullName>
    </submittedName>
</protein>
<name>A0ABW8GJ99_9PROT</name>
<accession>A0ABW8GJ99</accession>
<sequence length="84" mass="9528">MQYLASRFDQVLKLKNKNGGTSRRLQHDAALSADERALFQQSNGCQQSNTSCYLAHYSLHEITVENLKMETRLKLTAVPDFAQP</sequence>
<dbReference type="EMBL" id="JBIWXY010000001">
    <property type="protein sequence ID" value="MFJ5445454.1"/>
    <property type="molecule type" value="Genomic_DNA"/>
</dbReference>